<organism evidence="2 3">
    <name type="scientific">Parastrongyloides trichosuri</name>
    <name type="common">Possum-specific nematode worm</name>
    <dbReference type="NCBI Taxonomy" id="131310"/>
    <lineage>
        <taxon>Eukaryota</taxon>
        <taxon>Metazoa</taxon>
        <taxon>Ecdysozoa</taxon>
        <taxon>Nematoda</taxon>
        <taxon>Chromadorea</taxon>
        <taxon>Rhabditida</taxon>
        <taxon>Tylenchina</taxon>
        <taxon>Panagrolaimomorpha</taxon>
        <taxon>Strongyloidoidea</taxon>
        <taxon>Strongyloididae</taxon>
        <taxon>Parastrongyloides</taxon>
    </lineage>
</organism>
<dbReference type="WBParaSite" id="PTRK_0000155700.1">
    <property type="protein sequence ID" value="PTRK_0000155700.1"/>
    <property type="gene ID" value="PTRK_0000155700"/>
</dbReference>
<feature type="compositionally biased region" description="Basic and acidic residues" evidence="1">
    <location>
        <begin position="527"/>
        <end position="547"/>
    </location>
</feature>
<keyword evidence="2" id="KW-1185">Reference proteome</keyword>
<name>A0A0N4Z3R4_PARTI</name>
<dbReference type="AlphaFoldDB" id="A0A0N4Z3R4"/>
<dbReference type="Proteomes" id="UP000038045">
    <property type="component" value="Unplaced"/>
</dbReference>
<feature type="region of interest" description="Disordered" evidence="1">
    <location>
        <begin position="513"/>
        <end position="547"/>
    </location>
</feature>
<proteinExistence type="predicted"/>
<sequence>MSDERSLDFRIKKKGGQPLILQHRFAHRVFLDLAGRAAGKAGFAEADALGRLVAGDALAAEGGQLLEAGLGGADLAHHHGVNPLAPDRIGDADDGAFLDRRVPGQGVLDLDRIDVLGPGYDHVLQPVGDVDIAVLVHPPRVAGVQPAVAHDFGGFFRAVPVALHDVVATADDLADLSARDLVSGFVNDADFKARRHLAAGAQARVVVGALVVLGRQHGDGGHFGLAEALDEADVREFLARQGQGGGGQGRAAVAQHLQLRQIQLIQPIILGHAVDDGGHGEAVRHAVLGDGLQHGFGVVAAAKDVGRPGHGGEQNADVRQMEHGRGVEIDPRLVERDGHQQVRGDGVQIAVAEHHPLGQAGGAAGVENARQVAISGQVLLGRFGSLDQAFMRQVRGRARRPVQGDQALDRALGQKLFGDGGELLAEAQNLDARVSQLESQFRRGQPGVQRCQHAPGPEHGEIGFEIEVAVVGQDGDPVAGLQPGLFVQAASQAGDAIADLAPGAATLAVDGGGAARGRDDGADEALGDSHRKGCSGRPERRKECQIY</sequence>
<evidence type="ECO:0000313" key="3">
    <source>
        <dbReference type="WBParaSite" id="PTRK_0000155700.1"/>
    </source>
</evidence>
<accession>A0A0N4Z3R4</accession>
<evidence type="ECO:0000313" key="2">
    <source>
        <dbReference type="Proteomes" id="UP000038045"/>
    </source>
</evidence>
<protein>
    <submittedName>
        <fullName evidence="3">Transcriptional regulator</fullName>
    </submittedName>
</protein>
<evidence type="ECO:0000256" key="1">
    <source>
        <dbReference type="SAM" id="MobiDB-lite"/>
    </source>
</evidence>
<reference evidence="3" key="1">
    <citation type="submission" date="2017-02" db="UniProtKB">
        <authorList>
            <consortium name="WormBaseParasite"/>
        </authorList>
    </citation>
    <scope>IDENTIFICATION</scope>
</reference>